<dbReference type="Pfam" id="PF18579">
    <property type="entry name" value="Raf1_HTH"/>
    <property type="match status" value="1"/>
</dbReference>
<feature type="domain" description="Rubisco accumulation factor 1 alpha-helical" evidence="4">
    <location>
        <begin position="165"/>
        <end position="269"/>
    </location>
</feature>
<dbReference type="Pfam" id="PF18578">
    <property type="entry name" value="Raf1_N"/>
    <property type="match status" value="1"/>
</dbReference>
<evidence type="ECO:0000313" key="7">
    <source>
        <dbReference type="Proteomes" id="UP000092600"/>
    </source>
</evidence>
<feature type="domain" description="Rubisco accumulation factor 1 helix turn helix" evidence="5">
    <location>
        <begin position="91"/>
        <end position="148"/>
    </location>
</feature>
<dbReference type="PANTHER" id="PTHR35299:SF3">
    <property type="entry name" value="RUBISCO ACCUMULATION FACTOR 1.2, CHLOROPLASTIC"/>
    <property type="match status" value="1"/>
</dbReference>
<dbReference type="GO" id="GO:0110102">
    <property type="term" value="P:ribulose bisphosphate carboxylase complex assembly"/>
    <property type="evidence" value="ECO:0007669"/>
    <property type="project" value="UniProtKB-ARBA"/>
</dbReference>
<evidence type="ECO:0000256" key="2">
    <source>
        <dbReference type="SAM" id="MobiDB-lite"/>
    </source>
</evidence>
<organism evidence="6 7">
    <name type="scientific">Ananas comosus</name>
    <name type="common">Pineapple</name>
    <name type="synonym">Ananas ananas</name>
    <dbReference type="NCBI Taxonomy" id="4615"/>
    <lineage>
        <taxon>Eukaryota</taxon>
        <taxon>Viridiplantae</taxon>
        <taxon>Streptophyta</taxon>
        <taxon>Embryophyta</taxon>
        <taxon>Tracheophyta</taxon>
        <taxon>Spermatophyta</taxon>
        <taxon>Magnoliopsida</taxon>
        <taxon>Liliopsida</taxon>
        <taxon>Poales</taxon>
        <taxon>Bromeliaceae</taxon>
        <taxon>Bromelioideae</taxon>
        <taxon>Ananas</taxon>
    </lineage>
</organism>
<dbReference type="Proteomes" id="UP000092600">
    <property type="component" value="Unassembled WGS sequence"/>
</dbReference>
<reference evidence="6 7" key="1">
    <citation type="journal article" date="2016" name="DNA Res.">
        <title>The draft genome of MD-2 pineapple using hybrid error correction of long reads.</title>
        <authorList>
            <person name="Redwan R.M."/>
            <person name="Saidin A."/>
            <person name="Kumar S.V."/>
        </authorList>
    </citation>
    <scope>NUCLEOTIDE SEQUENCE [LARGE SCALE GENOMIC DNA]</scope>
    <source>
        <strain evidence="7">cv. MD2</strain>
        <tissue evidence="6">Leaf</tissue>
    </source>
</reference>
<dbReference type="InterPro" id="IPR040858">
    <property type="entry name" value="Raf1_C"/>
</dbReference>
<evidence type="ECO:0000313" key="6">
    <source>
        <dbReference type="EMBL" id="OAY62713.1"/>
    </source>
</evidence>
<dbReference type="InterPro" id="IPR037494">
    <property type="entry name" value="RAF1"/>
</dbReference>
<dbReference type="InterPro" id="IPR040781">
    <property type="entry name" value="Raf1_HTH"/>
</dbReference>
<proteinExistence type="predicted"/>
<dbReference type="STRING" id="4615.A0A199UDA2"/>
<accession>A0A199UDA2</accession>
<evidence type="ECO:0000259" key="3">
    <source>
        <dbReference type="Pfam" id="PF18087"/>
    </source>
</evidence>
<dbReference type="GO" id="GO:0009507">
    <property type="term" value="C:chloroplast"/>
    <property type="evidence" value="ECO:0007669"/>
    <property type="project" value="TreeGrafter"/>
</dbReference>
<dbReference type="AlphaFoldDB" id="A0A199UDA2"/>
<feature type="domain" description="Rubisco accumulation factor 1 C-terminal" evidence="3">
    <location>
        <begin position="293"/>
        <end position="443"/>
    </location>
</feature>
<feature type="compositionally biased region" description="Low complexity" evidence="2">
    <location>
        <begin position="31"/>
        <end position="56"/>
    </location>
</feature>
<sequence length="455" mass="49884">MLSLSHPPKPPSFFPYHQNPRLTTENRSRLQQQQQQQQQQQRRLSVSVSASAAKLPFSPPPSSPPGEVYQPFRPPPSSPLPARFRSLSVVERLDVLRLRLGLWHEYAPLISALSRDGFTPSSIEDATGIPGAEQNRLVVAHQVRDSLVASAAFPPDLLAFFDYGGGPELLYELRFLSAAQRAASAARVAERRLDPRGARDLARAVKDFPRRRADDGWRAFSPDSPADCLAFAFFRQSREALDPADRLAALRRALDTADTDSARARIAEEIERRADGSKEEDEEAEEAERRAAVPVLRLRYGEVAEAAAVVLLPAVRAAEGAAGVAAAPARLRAQGELGVVAAETAWGRWAVLPGWAPVMEASETAVAVEMEDGRALPWRSILAAAEEAVLVVADRGRRKVEQEGGAYVVDREGRLVVERGKRLMETGVAQAVATVVLVVRPPREEDDQLSEEDWE</sequence>
<comment type="caution">
    <text evidence="6">The sequence shown here is derived from an EMBL/GenBank/DDBJ whole genome shotgun (WGS) entry which is preliminary data.</text>
</comment>
<protein>
    <submittedName>
        <fullName evidence="6">Rubisco accumulation factor 1, chloroplastic</fullName>
    </submittedName>
</protein>
<dbReference type="InterPro" id="IPR041358">
    <property type="entry name" value="Raf1_N"/>
</dbReference>
<dbReference type="PANTHER" id="PTHR35299">
    <property type="entry name" value="RUBISCO ACCUMULATION FACTOR 1"/>
    <property type="match status" value="1"/>
</dbReference>
<evidence type="ECO:0000259" key="4">
    <source>
        <dbReference type="Pfam" id="PF18578"/>
    </source>
</evidence>
<gene>
    <name evidence="6" type="ORF">ACMD2_12229</name>
</gene>
<evidence type="ECO:0000259" key="5">
    <source>
        <dbReference type="Pfam" id="PF18579"/>
    </source>
</evidence>
<keyword evidence="1" id="KW-0143">Chaperone</keyword>
<dbReference type="EMBL" id="LSRQ01008436">
    <property type="protein sequence ID" value="OAY62713.1"/>
    <property type="molecule type" value="Genomic_DNA"/>
</dbReference>
<dbReference type="Pfam" id="PF18087">
    <property type="entry name" value="RuBisCo_chap_C"/>
    <property type="match status" value="1"/>
</dbReference>
<name>A0A199UDA2_ANACO</name>
<feature type="region of interest" description="Disordered" evidence="2">
    <location>
        <begin position="1"/>
        <end position="75"/>
    </location>
</feature>
<evidence type="ECO:0000256" key="1">
    <source>
        <dbReference type="ARBA" id="ARBA00023186"/>
    </source>
</evidence>